<dbReference type="AlphaFoldDB" id="A0A6L6WAT9"/>
<dbReference type="EMBL" id="WQLV01000001">
    <property type="protein sequence ID" value="MVO14794.1"/>
    <property type="molecule type" value="Genomic_DNA"/>
</dbReference>
<protein>
    <submittedName>
        <fullName evidence="2">Uncharacterized protein</fullName>
    </submittedName>
</protein>
<accession>A0A6L6WAT9</accession>
<gene>
    <name evidence="2" type="ORF">GO984_03135</name>
</gene>
<keyword evidence="1" id="KW-0472">Membrane</keyword>
<dbReference type="RefSeq" id="WP_157021070.1">
    <property type="nucleotide sequence ID" value="NZ_WQLV01000001.1"/>
</dbReference>
<keyword evidence="1" id="KW-0812">Transmembrane</keyword>
<evidence type="ECO:0000313" key="2">
    <source>
        <dbReference type="EMBL" id="MVO14794.1"/>
    </source>
</evidence>
<sequence length="223" mass="24896">MKIVLFLGVAVIAAGASAYLLPYPDTWVDTDFVKFAGYMSSLVTAIAIPISAYAISQEIRHRSEEIKRQNDREKRADLESTVREIHLHITESMRRPISISSINGEGRETTLEIELSLNARAGGESLIKSKDELMEAAQAGGASRQLVELHVSAVDLAINFHDLIIASVAHSRVSNFQALEGMFRSRYITHIEFLRNKGLFEGHMDEISRWPKPSDRADDWGTT</sequence>
<dbReference type="Proteomes" id="UP000478892">
    <property type="component" value="Unassembled WGS sequence"/>
</dbReference>
<keyword evidence="1" id="KW-1133">Transmembrane helix</keyword>
<reference evidence="2 3" key="1">
    <citation type="submission" date="2019-12" db="EMBL/GenBank/DDBJ databases">
        <authorList>
            <person name="Zhang Y.-J."/>
        </authorList>
    </citation>
    <scope>NUCLEOTIDE SEQUENCE [LARGE SCALE GENOMIC DNA]</scope>
    <source>
        <strain evidence="2 3">CY05</strain>
    </source>
</reference>
<comment type="caution">
    <text evidence="2">The sequence shown here is derived from an EMBL/GenBank/DDBJ whole genome shotgun (WGS) entry which is preliminary data.</text>
</comment>
<feature type="transmembrane region" description="Helical" evidence="1">
    <location>
        <begin position="34"/>
        <end position="55"/>
    </location>
</feature>
<organism evidence="2 3">
    <name type="scientific">Parasedimentitalea huanghaiensis</name>
    <dbReference type="NCBI Taxonomy" id="2682100"/>
    <lineage>
        <taxon>Bacteria</taxon>
        <taxon>Pseudomonadati</taxon>
        <taxon>Pseudomonadota</taxon>
        <taxon>Alphaproteobacteria</taxon>
        <taxon>Rhodobacterales</taxon>
        <taxon>Paracoccaceae</taxon>
        <taxon>Parasedimentitalea</taxon>
    </lineage>
</organism>
<name>A0A6L6WAT9_9RHOB</name>
<evidence type="ECO:0000313" key="3">
    <source>
        <dbReference type="Proteomes" id="UP000478892"/>
    </source>
</evidence>
<proteinExistence type="predicted"/>
<keyword evidence="3" id="KW-1185">Reference proteome</keyword>
<evidence type="ECO:0000256" key="1">
    <source>
        <dbReference type="SAM" id="Phobius"/>
    </source>
</evidence>